<feature type="domain" description="Beta-mannosidase-like galactose-binding" evidence="12">
    <location>
        <begin position="30"/>
        <end position="206"/>
    </location>
</feature>
<dbReference type="GO" id="GO:0004567">
    <property type="term" value="F:beta-mannosidase activity"/>
    <property type="evidence" value="ECO:0007669"/>
    <property type="project" value="UniProtKB-EC"/>
</dbReference>
<dbReference type="InterPro" id="IPR008979">
    <property type="entry name" value="Galactose-bd-like_sf"/>
</dbReference>
<dbReference type="PANTHER" id="PTHR43730">
    <property type="entry name" value="BETA-MANNOSIDASE"/>
    <property type="match status" value="1"/>
</dbReference>
<dbReference type="Gene3D" id="2.60.120.260">
    <property type="entry name" value="Galactose-binding domain-like"/>
    <property type="match status" value="1"/>
</dbReference>
<evidence type="ECO:0000256" key="6">
    <source>
        <dbReference type="ARBA" id="ARBA00022801"/>
    </source>
</evidence>
<dbReference type="InterPro" id="IPR050887">
    <property type="entry name" value="Beta-mannosidase_GH2"/>
</dbReference>
<keyword evidence="9" id="KW-0326">Glycosidase</keyword>
<name>A0AAW1JGG5_POPJA</name>
<evidence type="ECO:0000256" key="2">
    <source>
        <dbReference type="ARBA" id="ARBA00004371"/>
    </source>
</evidence>
<comment type="caution">
    <text evidence="13">The sequence shown here is derived from an EMBL/GenBank/DDBJ whole genome shotgun (WGS) entry which is preliminary data.</text>
</comment>
<evidence type="ECO:0000313" key="13">
    <source>
        <dbReference type="EMBL" id="KAK9702099.1"/>
    </source>
</evidence>
<evidence type="ECO:0000256" key="1">
    <source>
        <dbReference type="ARBA" id="ARBA00000829"/>
    </source>
</evidence>
<dbReference type="AlphaFoldDB" id="A0AAW1JGG5"/>
<dbReference type="Proteomes" id="UP001458880">
    <property type="component" value="Unassembled WGS sequence"/>
</dbReference>
<evidence type="ECO:0000256" key="8">
    <source>
        <dbReference type="ARBA" id="ARBA00023228"/>
    </source>
</evidence>
<keyword evidence="5 11" id="KW-0732">Signal</keyword>
<evidence type="ECO:0000259" key="12">
    <source>
        <dbReference type="Pfam" id="PF22666"/>
    </source>
</evidence>
<evidence type="ECO:0000256" key="3">
    <source>
        <dbReference type="ARBA" id="ARBA00007401"/>
    </source>
</evidence>
<evidence type="ECO:0000256" key="4">
    <source>
        <dbReference type="ARBA" id="ARBA00012754"/>
    </source>
</evidence>
<keyword evidence="6" id="KW-0378">Hydrolase</keyword>
<sequence length="313" mass="35914">MFSQTLTIVLFGLTLNSVLSASIRDLGGVWQLKDAQGEYSVNATVPGGVYSDLINNNIINDVFYGSNDVETRWVSQKNWTYSRTFIVDQQLDDYQMVNLVFEGVDTFAKIYVNDVLAAETDNMFLQYVIRVKHLIKVGLNELRVQFQSPVEKAKQLFDEQARQYPVPPLCVPDEYNGECHVNHIRKMQASFAWDWGPAFPSMGIWKPVFLEGYTSTLIRHINVEIEENNNTEEWNVGIRVYFVQPLVLTDYITGEVIVKLHTDIDVVTHIFNDNIYRDANDDYTFNCSFSIPKVSIPQKQIGAYSYGCSIHYQ</sequence>
<evidence type="ECO:0000256" key="11">
    <source>
        <dbReference type="SAM" id="SignalP"/>
    </source>
</evidence>
<gene>
    <name evidence="13" type="ORF">QE152_g30182</name>
</gene>
<comment type="subcellular location">
    <subcellularLocation>
        <location evidence="2">Lysosome</location>
    </subcellularLocation>
</comment>
<dbReference type="EC" id="3.2.1.25" evidence="4"/>
<feature type="chain" id="PRO_5043844748" description="beta-mannosidase" evidence="11">
    <location>
        <begin position="21"/>
        <end position="313"/>
    </location>
</feature>
<comment type="catalytic activity">
    <reaction evidence="1">
        <text>Hydrolysis of terminal, non-reducing beta-D-mannose residues in beta-D-mannosides.</text>
        <dbReference type="EC" id="3.2.1.25"/>
    </reaction>
</comment>
<dbReference type="EMBL" id="JASPKY010000400">
    <property type="protein sequence ID" value="KAK9702099.1"/>
    <property type="molecule type" value="Genomic_DNA"/>
</dbReference>
<dbReference type="FunFam" id="2.60.120.260:FF:000060">
    <property type="entry name" value="Probable beta-mannosidase"/>
    <property type="match status" value="1"/>
</dbReference>
<dbReference type="PANTHER" id="PTHR43730:SF1">
    <property type="entry name" value="BETA-MANNOSIDASE"/>
    <property type="match status" value="1"/>
</dbReference>
<evidence type="ECO:0000256" key="10">
    <source>
        <dbReference type="ARBA" id="ARBA00033445"/>
    </source>
</evidence>
<dbReference type="Pfam" id="PF22666">
    <property type="entry name" value="Glyco_hydro_2_N2"/>
    <property type="match status" value="1"/>
</dbReference>
<dbReference type="SUPFAM" id="SSF49785">
    <property type="entry name" value="Galactose-binding domain-like"/>
    <property type="match status" value="1"/>
</dbReference>
<feature type="signal peptide" evidence="11">
    <location>
        <begin position="1"/>
        <end position="20"/>
    </location>
</feature>
<dbReference type="GO" id="GO:0006516">
    <property type="term" value="P:glycoprotein catabolic process"/>
    <property type="evidence" value="ECO:0007669"/>
    <property type="project" value="TreeGrafter"/>
</dbReference>
<proteinExistence type="inferred from homology"/>
<reference evidence="13 14" key="1">
    <citation type="journal article" date="2024" name="BMC Genomics">
        <title>De novo assembly and annotation of Popillia japonica's genome with initial clues to its potential as an invasive pest.</title>
        <authorList>
            <person name="Cucini C."/>
            <person name="Boschi S."/>
            <person name="Funari R."/>
            <person name="Cardaioli E."/>
            <person name="Iannotti N."/>
            <person name="Marturano G."/>
            <person name="Paoli F."/>
            <person name="Bruttini M."/>
            <person name="Carapelli A."/>
            <person name="Frati F."/>
            <person name="Nardi F."/>
        </authorList>
    </citation>
    <scope>NUCLEOTIDE SEQUENCE [LARGE SCALE GENOMIC DNA]</scope>
    <source>
        <strain evidence="13">DMR45628</strain>
    </source>
</reference>
<keyword evidence="8" id="KW-0458">Lysosome</keyword>
<protein>
    <recommendedName>
        <fullName evidence="4">beta-mannosidase</fullName>
        <ecNumber evidence="4">3.2.1.25</ecNumber>
    </recommendedName>
    <alternativeName>
        <fullName evidence="10">Mannanase</fullName>
    </alternativeName>
</protein>
<organism evidence="13 14">
    <name type="scientific">Popillia japonica</name>
    <name type="common">Japanese beetle</name>
    <dbReference type="NCBI Taxonomy" id="7064"/>
    <lineage>
        <taxon>Eukaryota</taxon>
        <taxon>Metazoa</taxon>
        <taxon>Ecdysozoa</taxon>
        <taxon>Arthropoda</taxon>
        <taxon>Hexapoda</taxon>
        <taxon>Insecta</taxon>
        <taxon>Pterygota</taxon>
        <taxon>Neoptera</taxon>
        <taxon>Endopterygota</taxon>
        <taxon>Coleoptera</taxon>
        <taxon>Polyphaga</taxon>
        <taxon>Scarabaeiformia</taxon>
        <taxon>Scarabaeidae</taxon>
        <taxon>Rutelinae</taxon>
        <taxon>Popillia</taxon>
    </lineage>
</organism>
<keyword evidence="7" id="KW-0325">Glycoprotein</keyword>
<evidence type="ECO:0000313" key="14">
    <source>
        <dbReference type="Proteomes" id="UP001458880"/>
    </source>
</evidence>
<evidence type="ECO:0000256" key="7">
    <source>
        <dbReference type="ARBA" id="ARBA00023180"/>
    </source>
</evidence>
<dbReference type="InterPro" id="IPR054593">
    <property type="entry name" value="Beta-mannosidase-like_N2"/>
</dbReference>
<keyword evidence="14" id="KW-1185">Reference proteome</keyword>
<dbReference type="GO" id="GO:0005764">
    <property type="term" value="C:lysosome"/>
    <property type="evidence" value="ECO:0007669"/>
    <property type="project" value="UniProtKB-SubCell"/>
</dbReference>
<evidence type="ECO:0000256" key="9">
    <source>
        <dbReference type="ARBA" id="ARBA00023295"/>
    </source>
</evidence>
<accession>A0AAW1JGG5</accession>
<comment type="similarity">
    <text evidence="3">Belongs to the glycosyl hydrolase 2 family.</text>
</comment>
<evidence type="ECO:0000256" key="5">
    <source>
        <dbReference type="ARBA" id="ARBA00022729"/>
    </source>
</evidence>